<accession>A0ABV6K6T1</accession>
<dbReference type="Gene3D" id="3.40.190.10">
    <property type="entry name" value="Periplasmic binding protein-like II"/>
    <property type="match status" value="1"/>
</dbReference>
<dbReference type="InterPro" id="IPR006059">
    <property type="entry name" value="SBP"/>
</dbReference>
<evidence type="ECO:0000256" key="3">
    <source>
        <dbReference type="ARBA" id="ARBA00022729"/>
    </source>
</evidence>
<dbReference type="PROSITE" id="PS51257">
    <property type="entry name" value="PROKAR_LIPOPROTEIN"/>
    <property type="match status" value="1"/>
</dbReference>
<organism evidence="5 6">
    <name type="scientific">Halalkalibacter kiskunsagensis</name>
    <dbReference type="NCBI Taxonomy" id="1548599"/>
    <lineage>
        <taxon>Bacteria</taxon>
        <taxon>Bacillati</taxon>
        <taxon>Bacillota</taxon>
        <taxon>Bacilli</taxon>
        <taxon>Bacillales</taxon>
        <taxon>Bacillaceae</taxon>
        <taxon>Halalkalibacter</taxon>
    </lineage>
</organism>
<keyword evidence="2" id="KW-0813">Transport</keyword>
<reference evidence="5 6" key="1">
    <citation type="submission" date="2024-09" db="EMBL/GenBank/DDBJ databases">
        <authorList>
            <person name="Sun Q."/>
            <person name="Mori K."/>
        </authorList>
    </citation>
    <scope>NUCLEOTIDE SEQUENCE [LARGE SCALE GENOMIC DNA]</scope>
    <source>
        <strain evidence="5 6">NCAIM B.02610</strain>
    </source>
</reference>
<dbReference type="Proteomes" id="UP001589838">
    <property type="component" value="Unassembled WGS sequence"/>
</dbReference>
<evidence type="ECO:0000256" key="4">
    <source>
        <dbReference type="SAM" id="SignalP"/>
    </source>
</evidence>
<evidence type="ECO:0000256" key="2">
    <source>
        <dbReference type="ARBA" id="ARBA00022448"/>
    </source>
</evidence>
<name>A0ABV6K6T1_9BACI</name>
<dbReference type="SUPFAM" id="SSF53850">
    <property type="entry name" value="Periplasmic binding protein-like II"/>
    <property type="match status" value="1"/>
</dbReference>
<dbReference type="EMBL" id="JBHLUX010000001">
    <property type="protein sequence ID" value="MFC0469027.1"/>
    <property type="molecule type" value="Genomic_DNA"/>
</dbReference>
<evidence type="ECO:0000313" key="5">
    <source>
        <dbReference type="EMBL" id="MFC0469027.1"/>
    </source>
</evidence>
<dbReference type="PANTHER" id="PTHR30061:SF50">
    <property type="entry name" value="MALTOSE_MALTODEXTRIN-BINDING PERIPLASMIC PROTEIN"/>
    <property type="match status" value="1"/>
</dbReference>
<gene>
    <name evidence="5" type="ORF">ACFFHM_00215</name>
</gene>
<keyword evidence="3 4" id="KW-0732">Signal</keyword>
<feature type="chain" id="PRO_5046201479" evidence="4">
    <location>
        <begin position="25"/>
        <end position="452"/>
    </location>
</feature>
<protein>
    <submittedName>
        <fullName evidence="5">Extracellular solute-binding protein</fullName>
    </submittedName>
</protein>
<proteinExistence type="inferred from homology"/>
<comment type="caution">
    <text evidence="5">The sequence shown here is derived from an EMBL/GenBank/DDBJ whole genome shotgun (WGS) entry which is preliminary data.</text>
</comment>
<evidence type="ECO:0000313" key="6">
    <source>
        <dbReference type="Proteomes" id="UP001589838"/>
    </source>
</evidence>
<comment type="similarity">
    <text evidence="1">Belongs to the bacterial solute-binding protein 1 family.</text>
</comment>
<feature type="signal peptide" evidence="4">
    <location>
        <begin position="1"/>
        <end position="24"/>
    </location>
</feature>
<evidence type="ECO:0000256" key="1">
    <source>
        <dbReference type="ARBA" id="ARBA00008520"/>
    </source>
</evidence>
<dbReference type="Pfam" id="PF13416">
    <property type="entry name" value="SBP_bac_8"/>
    <property type="match status" value="1"/>
</dbReference>
<dbReference type="RefSeq" id="WP_335958167.1">
    <property type="nucleotide sequence ID" value="NZ_JAXBLX010000001.1"/>
</dbReference>
<sequence length="452" mass="51668">MGCRWISFLLIFVMLAGCRSPSMISDPKDVQTFRDDEKTVITFWHTYNEKETRLLDNVLIPAFERENPNIQIKSIDLAFTNELINTLISRTSSKRGPDVVRLHIAWIPEFLYKELLEPLDGFGDFETVRKRFNTNLMNIGLYKNNYYSLPLNIYTKAPIFNRELLKSAGYFKPPSTMDEILELARREQYTIGLRGLGPWDTIPYIYSLGGSFINEDANIASGYLNSDETIHAVEQLTALYKENLIDLPQDELGAEENWERIKAGNMLMTDDGPWFYGLLDESEFDRALKLTFPVPFPQNNGPASLIGGENLVIMKGSNRKAEAWTFMKWMTGKKAQLLLLEHTELIPTNLETAKASTITRDSDSYLSPYREDAKNAILLPLVKNWSKIDGVYTEYMNKIFEGELSVKEGLDRAAAEIDRLLEEDRGTGSSVPFQGRTILHELGFIYFLIRSS</sequence>
<dbReference type="PANTHER" id="PTHR30061">
    <property type="entry name" value="MALTOSE-BINDING PERIPLASMIC PROTEIN"/>
    <property type="match status" value="1"/>
</dbReference>
<keyword evidence="6" id="KW-1185">Reference proteome</keyword>